<sequence>MTTDELYEYMRNPVLLSDHTLDDMKQLLEAYPYSSTCAFLYLYNLATVHDVRYASELQRLAPMLPNRDKLYRLVAGYSQTHELGTDSQDEKDSFAVIEDFLDEMKASGADLPDELTFSSNSGIPDYFSSEEVDKTLSKSEDSLDIESIDLQKINKSDNEESKKNVTQDSTIQEESKDQIEEDNSLSNNNLEESMFTETLAKIYIKQGHFDKALRIIHSLNLNFPEKSPYFADQIRFLEKISKNNKQE</sequence>
<feature type="region of interest" description="Disordered" evidence="1">
    <location>
        <begin position="156"/>
        <end position="189"/>
    </location>
</feature>
<evidence type="ECO:0000313" key="2">
    <source>
        <dbReference type="EMBL" id="MFC4665768.1"/>
    </source>
</evidence>
<comment type="caution">
    <text evidence="2">The sequence shown here is derived from an EMBL/GenBank/DDBJ whole genome shotgun (WGS) entry which is preliminary data.</text>
</comment>
<reference evidence="3" key="1">
    <citation type="journal article" date="2019" name="Int. J. Syst. Evol. Microbiol.">
        <title>The Global Catalogue of Microorganisms (GCM) 10K type strain sequencing project: providing services to taxonomists for standard genome sequencing and annotation.</title>
        <authorList>
            <consortium name="The Broad Institute Genomics Platform"/>
            <consortium name="The Broad Institute Genome Sequencing Center for Infectious Disease"/>
            <person name="Wu L."/>
            <person name="Ma J."/>
        </authorList>
    </citation>
    <scope>NUCLEOTIDE SEQUENCE [LARGE SCALE GENOMIC DNA]</scope>
    <source>
        <strain evidence="3">CGMCC 4.7357</strain>
    </source>
</reference>
<gene>
    <name evidence="2" type="ORF">ACFO3G_03965</name>
</gene>
<keyword evidence="3" id="KW-1185">Reference proteome</keyword>
<accession>A0ABV9K7C4</accession>
<name>A0ABV9K7C4_9PORP</name>
<dbReference type="EMBL" id="JBHSGO010000125">
    <property type="protein sequence ID" value="MFC4665768.1"/>
    <property type="molecule type" value="Genomic_DNA"/>
</dbReference>
<organism evidence="2 3">
    <name type="scientific">Falsiporphyromonas endometrii</name>
    <dbReference type="NCBI Taxonomy" id="1387297"/>
    <lineage>
        <taxon>Bacteria</taxon>
        <taxon>Pseudomonadati</taxon>
        <taxon>Bacteroidota</taxon>
        <taxon>Bacteroidia</taxon>
        <taxon>Bacteroidales</taxon>
        <taxon>Porphyromonadaceae</taxon>
        <taxon>Falsiporphyromonas</taxon>
    </lineage>
</organism>
<dbReference type="Proteomes" id="UP001596020">
    <property type="component" value="Unassembled WGS sequence"/>
</dbReference>
<proteinExistence type="predicted"/>
<feature type="compositionally biased region" description="Basic and acidic residues" evidence="1">
    <location>
        <begin position="156"/>
        <end position="165"/>
    </location>
</feature>
<protein>
    <submittedName>
        <fullName evidence="2">Tetratricopeptide repeat protein</fullName>
    </submittedName>
</protein>
<evidence type="ECO:0000313" key="3">
    <source>
        <dbReference type="Proteomes" id="UP001596020"/>
    </source>
</evidence>
<dbReference type="RefSeq" id="WP_380078191.1">
    <property type="nucleotide sequence ID" value="NZ_JBHSGO010000125.1"/>
</dbReference>
<evidence type="ECO:0000256" key="1">
    <source>
        <dbReference type="SAM" id="MobiDB-lite"/>
    </source>
</evidence>